<keyword evidence="3" id="KW-1003">Cell membrane</keyword>
<evidence type="ECO:0000256" key="1">
    <source>
        <dbReference type="ARBA" id="ARBA00004651"/>
    </source>
</evidence>
<dbReference type="PANTHER" id="PTHR42925">
    <property type="entry name" value="MULTIDRUG AND TOXIN EFFLUX PROTEIN MATE FAMILY"/>
    <property type="match status" value="1"/>
</dbReference>
<evidence type="ECO:0000313" key="8">
    <source>
        <dbReference type="EMBL" id="MFC0215526.1"/>
    </source>
</evidence>
<evidence type="ECO:0000256" key="3">
    <source>
        <dbReference type="ARBA" id="ARBA00022475"/>
    </source>
</evidence>
<feature type="transmembrane region" description="Helical" evidence="7">
    <location>
        <begin position="133"/>
        <end position="152"/>
    </location>
</feature>
<evidence type="ECO:0000313" key="9">
    <source>
        <dbReference type="Proteomes" id="UP001589776"/>
    </source>
</evidence>
<evidence type="ECO:0000256" key="6">
    <source>
        <dbReference type="ARBA" id="ARBA00023136"/>
    </source>
</evidence>
<dbReference type="Proteomes" id="UP001589776">
    <property type="component" value="Unassembled WGS sequence"/>
</dbReference>
<keyword evidence="9" id="KW-1185">Reference proteome</keyword>
<feature type="transmembrane region" description="Helical" evidence="7">
    <location>
        <begin position="164"/>
        <end position="186"/>
    </location>
</feature>
<protein>
    <submittedName>
        <fullName evidence="8">MATE family efflux transporter</fullName>
    </submittedName>
</protein>
<feature type="transmembrane region" description="Helical" evidence="7">
    <location>
        <begin position="321"/>
        <end position="339"/>
    </location>
</feature>
<evidence type="ECO:0000256" key="2">
    <source>
        <dbReference type="ARBA" id="ARBA00022448"/>
    </source>
</evidence>
<dbReference type="NCBIfam" id="TIGR00797">
    <property type="entry name" value="matE"/>
    <property type="match status" value="1"/>
</dbReference>
<dbReference type="InterPro" id="IPR047135">
    <property type="entry name" value="YsiQ"/>
</dbReference>
<feature type="transmembrane region" description="Helical" evidence="7">
    <location>
        <begin position="198"/>
        <end position="219"/>
    </location>
</feature>
<feature type="transmembrane region" description="Helical" evidence="7">
    <location>
        <begin position="88"/>
        <end position="113"/>
    </location>
</feature>
<gene>
    <name evidence="8" type="ORF">ACFFK0_24330</name>
</gene>
<evidence type="ECO:0000256" key="4">
    <source>
        <dbReference type="ARBA" id="ARBA00022692"/>
    </source>
</evidence>
<feature type="transmembrane region" description="Helical" evidence="7">
    <location>
        <begin position="240"/>
        <end position="266"/>
    </location>
</feature>
<evidence type="ECO:0000256" key="7">
    <source>
        <dbReference type="SAM" id="Phobius"/>
    </source>
</evidence>
<name>A0ABV6DSA4_9BACL</name>
<dbReference type="InterPro" id="IPR048279">
    <property type="entry name" value="MdtK-like"/>
</dbReference>
<dbReference type="RefSeq" id="WP_377472975.1">
    <property type="nucleotide sequence ID" value="NZ_JBHLWN010000098.1"/>
</dbReference>
<dbReference type="PIRSF" id="PIRSF006603">
    <property type="entry name" value="DinF"/>
    <property type="match status" value="1"/>
</dbReference>
<proteinExistence type="predicted"/>
<keyword evidence="2" id="KW-0813">Transport</keyword>
<feature type="transmembrane region" description="Helical" evidence="7">
    <location>
        <begin position="278"/>
        <end position="301"/>
    </location>
</feature>
<dbReference type="PANTHER" id="PTHR42925:SF1">
    <property type="entry name" value="VIRULENCE FACTOR MVIN"/>
    <property type="match status" value="1"/>
</dbReference>
<accession>A0ABV6DSA4</accession>
<dbReference type="InterPro" id="IPR002528">
    <property type="entry name" value="MATE_fam"/>
</dbReference>
<feature type="transmembrane region" description="Helical" evidence="7">
    <location>
        <begin position="12"/>
        <end position="33"/>
    </location>
</feature>
<dbReference type="CDD" id="cd13134">
    <property type="entry name" value="MATE_like_8"/>
    <property type="match status" value="1"/>
</dbReference>
<keyword evidence="4 7" id="KW-0812">Transmembrane</keyword>
<sequence length="459" mass="49487">MSDLRSNEQGKPLSFRGLAGAMWLEMFLLLLMGNSDTLMLSFVSDQAVAAVGYANQFVTLSLLVLRVVTVGTQVLLAQYLGARMWQDAARVAALSLAINLLVGVVLSIGLWAFRIPLLRLLHVDADVLPAAEVYLAVVGGFLFLQAAVNGATGILRTYGYANEALLASVGMNVLHVIGNGLLIYGLGTIPAMGVTGAAIATVASRWMAMIGLAVMLVRLTPVRIEWKGLLAVRREDIRALLRIGIPAAIETLTYHLVQTMFLSWISLMGTGAVAARQYVMNITMFLTLFTGAFSSASSILVGRMVGGGEYDRAYGQVWRSLGWSLGWVTLLNLAAVMFGRELMSIFSADRQIIEWGTQLLMLNLLLETGKAVSMNIVGALRSVGDAPITVWAGLISMAGISLPAGYLLGVEWGLGLAGIWLATSLDEWLRGLSLLIRWRSRRWQSMTLVTRAGPSVPAK</sequence>
<evidence type="ECO:0000256" key="5">
    <source>
        <dbReference type="ARBA" id="ARBA00022989"/>
    </source>
</evidence>
<dbReference type="Pfam" id="PF01554">
    <property type="entry name" value="MatE"/>
    <property type="match status" value="2"/>
</dbReference>
<reference evidence="8 9" key="1">
    <citation type="submission" date="2024-09" db="EMBL/GenBank/DDBJ databases">
        <authorList>
            <person name="Sun Q."/>
            <person name="Mori K."/>
        </authorList>
    </citation>
    <scope>NUCLEOTIDE SEQUENCE [LARGE SCALE GENOMIC DNA]</scope>
    <source>
        <strain evidence="8 9">CCM 7759</strain>
    </source>
</reference>
<dbReference type="EMBL" id="JBHLWN010000098">
    <property type="protein sequence ID" value="MFC0215526.1"/>
    <property type="molecule type" value="Genomic_DNA"/>
</dbReference>
<keyword evidence="6 7" id="KW-0472">Membrane</keyword>
<feature type="transmembrane region" description="Helical" evidence="7">
    <location>
        <begin position="53"/>
        <end position="76"/>
    </location>
</feature>
<organism evidence="8 9">
    <name type="scientific">Paenibacillus chartarius</name>
    <dbReference type="NCBI Taxonomy" id="747481"/>
    <lineage>
        <taxon>Bacteria</taxon>
        <taxon>Bacillati</taxon>
        <taxon>Bacillota</taxon>
        <taxon>Bacilli</taxon>
        <taxon>Bacillales</taxon>
        <taxon>Paenibacillaceae</taxon>
        <taxon>Paenibacillus</taxon>
    </lineage>
</organism>
<comment type="subcellular location">
    <subcellularLocation>
        <location evidence="1">Cell membrane</location>
        <topology evidence="1">Multi-pass membrane protein</topology>
    </subcellularLocation>
</comment>
<comment type="caution">
    <text evidence="8">The sequence shown here is derived from an EMBL/GenBank/DDBJ whole genome shotgun (WGS) entry which is preliminary data.</text>
</comment>
<keyword evidence="5 7" id="KW-1133">Transmembrane helix</keyword>
<feature type="transmembrane region" description="Helical" evidence="7">
    <location>
        <begin position="389"/>
        <end position="408"/>
    </location>
</feature>